<organism evidence="3 4">
    <name type="scientific">Durusdinium trenchii</name>
    <dbReference type="NCBI Taxonomy" id="1381693"/>
    <lineage>
        <taxon>Eukaryota</taxon>
        <taxon>Sar</taxon>
        <taxon>Alveolata</taxon>
        <taxon>Dinophyceae</taxon>
        <taxon>Suessiales</taxon>
        <taxon>Symbiodiniaceae</taxon>
        <taxon>Durusdinium</taxon>
    </lineage>
</organism>
<feature type="transmembrane region" description="Helical" evidence="2">
    <location>
        <begin position="99"/>
        <end position="120"/>
    </location>
</feature>
<name>A0ABP0I7V3_9DINO</name>
<reference evidence="3 4" key="1">
    <citation type="submission" date="2024-02" db="EMBL/GenBank/DDBJ databases">
        <authorList>
            <person name="Chen Y."/>
            <person name="Shah S."/>
            <person name="Dougan E. K."/>
            <person name="Thang M."/>
            <person name="Chan C."/>
        </authorList>
    </citation>
    <scope>NUCLEOTIDE SEQUENCE [LARGE SCALE GENOMIC DNA]</scope>
</reference>
<evidence type="ECO:0000313" key="4">
    <source>
        <dbReference type="Proteomes" id="UP001642484"/>
    </source>
</evidence>
<keyword evidence="4" id="KW-1185">Reference proteome</keyword>
<dbReference type="Proteomes" id="UP001642484">
    <property type="component" value="Unassembled WGS sequence"/>
</dbReference>
<feature type="compositionally biased region" description="Low complexity" evidence="1">
    <location>
        <begin position="479"/>
        <end position="495"/>
    </location>
</feature>
<gene>
    <name evidence="3" type="ORF">CCMP2556_LOCUS5328</name>
</gene>
<feature type="transmembrane region" description="Helical" evidence="2">
    <location>
        <begin position="132"/>
        <end position="152"/>
    </location>
</feature>
<feature type="transmembrane region" description="Helical" evidence="2">
    <location>
        <begin position="41"/>
        <end position="59"/>
    </location>
</feature>
<accession>A0ABP0I7V3</accession>
<keyword evidence="2" id="KW-0472">Membrane</keyword>
<sequence>MSAHSTPVHVSGVFQRSFPRLPSVPMVSWAKCARCYPDNPWCVRIISVCICIMGCIGVANNSRIATMESYDIVTQMIHLESAQSKKSSLLPAVGYSVRYVTVAGIIAGLSAVVLGAIGFVGQMAKSPTRICVYSLGSLVLLIVAIWRLIYAFTSVPLLDAAVDQQITEWCLPENRKLYYSKLECPVRRKYIVLPKDSPECGPECEEKLQLLQDMGGCRFLNRICEDHSFDFVGKGRCLAEEADGRLVPAPYRKGSVETTDTCCRLECNLMSICKGYSFHVEKETLNWHGGQEIAGTCYLMTPDLSRGAVSPGTEIIKDLANENATEAEIVQAVQEEAPRRLWSKDSVRRDEQFHKQLKEMYRRCSSQTFDVGSITQWDPYQPLVLVSSDKRRQTSCWKKGRPRIVQETLQSNMWSSIICSVEVVLLALATTTGLFYQYSLATKRRGRKGLAFVLKHMLCPCLGNNSNRARKISDDFSSESESTGSSRSSSSSDVL</sequence>
<evidence type="ECO:0000313" key="3">
    <source>
        <dbReference type="EMBL" id="CAK8998641.1"/>
    </source>
</evidence>
<keyword evidence="2" id="KW-1133">Transmembrane helix</keyword>
<feature type="region of interest" description="Disordered" evidence="1">
    <location>
        <begin position="473"/>
        <end position="495"/>
    </location>
</feature>
<dbReference type="EMBL" id="CAXAMN010002225">
    <property type="protein sequence ID" value="CAK8998641.1"/>
    <property type="molecule type" value="Genomic_DNA"/>
</dbReference>
<comment type="caution">
    <text evidence="3">The sequence shown here is derived from an EMBL/GenBank/DDBJ whole genome shotgun (WGS) entry which is preliminary data.</text>
</comment>
<proteinExistence type="predicted"/>
<evidence type="ECO:0000256" key="2">
    <source>
        <dbReference type="SAM" id="Phobius"/>
    </source>
</evidence>
<evidence type="ECO:0000256" key="1">
    <source>
        <dbReference type="SAM" id="MobiDB-lite"/>
    </source>
</evidence>
<protein>
    <submittedName>
        <fullName evidence="3">Uncharacterized protein</fullName>
    </submittedName>
</protein>
<keyword evidence="2" id="KW-0812">Transmembrane</keyword>